<dbReference type="InterPro" id="IPR011128">
    <property type="entry name" value="G3P_DH_NAD-dep_N"/>
</dbReference>
<dbReference type="Pfam" id="PF01210">
    <property type="entry name" value="NAD_Gly3P_dh_N"/>
    <property type="match status" value="1"/>
</dbReference>
<evidence type="ECO:0000256" key="1">
    <source>
        <dbReference type="ARBA" id="ARBA00011009"/>
    </source>
</evidence>
<dbReference type="NCBIfam" id="NF000940">
    <property type="entry name" value="PRK00094.1-2"/>
    <property type="match status" value="1"/>
</dbReference>
<sequence>MNISVLGCGRWGSFIAWYLSKIGHNITVWGRKESKNLSRFLDCGNNGVIFFSEKVKFTFNLEEALSDCEIIVISISSQSLRDLFRSLIKFDLSGKKIVLCMKGIEESTGKRLTEVAHEYIDKDLTDVAIWVGPGHVQDFLKGIPNCMVIDSNKESVTKFLISEFSSDLIRFYYGNDLIGNEIGAAAKNVMGIAAGILDGIGYESLKGALMSRGTLEISRLIKAMGGNPFSAYGLCHLGDYQATLFSEYSNNRQYGENLAKNQEYFKLAEGVSTSRAIKRLSQIYNVELPICNSISTIIDKKIDPKIELSNLFLRSIKDELKR</sequence>
<feature type="domain" description="Glycerol-3-phosphate dehydrogenase NAD-dependent C-terminal" evidence="7">
    <location>
        <begin position="176"/>
        <end position="305"/>
    </location>
</feature>
<evidence type="ECO:0000256" key="4">
    <source>
        <dbReference type="RuleBase" id="RU000437"/>
    </source>
</evidence>
<dbReference type="PANTHER" id="PTHR11728:SF1">
    <property type="entry name" value="GLYCEROL-3-PHOSPHATE DEHYDROGENASE [NAD(+)] 2, CHLOROPLASTIC"/>
    <property type="match status" value="1"/>
</dbReference>
<evidence type="ECO:0000313" key="8">
    <source>
        <dbReference type="EMBL" id="KAK8835442.1"/>
    </source>
</evidence>
<evidence type="ECO:0000256" key="2">
    <source>
        <dbReference type="ARBA" id="ARBA00023002"/>
    </source>
</evidence>
<name>A0ABR2GPY3_9EUKA</name>
<dbReference type="Gene3D" id="1.10.1040.10">
    <property type="entry name" value="N-(1-d-carboxylethyl)-l-norvaline Dehydrogenase, domain 2"/>
    <property type="match status" value="1"/>
</dbReference>
<proteinExistence type="inferred from homology"/>
<dbReference type="EC" id="1.1.1.8" evidence="5"/>
<dbReference type="InterPro" id="IPR013328">
    <property type="entry name" value="6PGD_dom2"/>
</dbReference>
<keyword evidence="2 4" id="KW-0560">Oxidoreductase</keyword>
<dbReference type="PANTHER" id="PTHR11728">
    <property type="entry name" value="GLYCEROL-3-PHOSPHATE DEHYDROGENASE"/>
    <property type="match status" value="1"/>
</dbReference>
<dbReference type="Gene3D" id="3.40.50.720">
    <property type="entry name" value="NAD(P)-binding Rossmann-like Domain"/>
    <property type="match status" value="1"/>
</dbReference>
<keyword evidence="4" id="KW-0520">NAD</keyword>
<dbReference type="EMBL" id="JAPFFF010000103">
    <property type="protein sequence ID" value="KAK8835442.1"/>
    <property type="molecule type" value="Genomic_DNA"/>
</dbReference>
<dbReference type="SUPFAM" id="SSF48179">
    <property type="entry name" value="6-phosphogluconate dehydrogenase C-terminal domain-like"/>
    <property type="match status" value="1"/>
</dbReference>
<evidence type="ECO:0000256" key="3">
    <source>
        <dbReference type="ARBA" id="ARBA00048683"/>
    </source>
</evidence>
<protein>
    <recommendedName>
        <fullName evidence="5">Glycerol-3-phosphate dehydrogenase [NAD(+)]</fullName>
        <ecNumber evidence="5">1.1.1.8</ecNumber>
    </recommendedName>
</protein>
<dbReference type="SUPFAM" id="SSF51735">
    <property type="entry name" value="NAD(P)-binding Rossmann-fold domains"/>
    <property type="match status" value="1"/>
</dbReference>
<evidence type="ECO:0000313" key="9">
    <source>
        <dbReference type="Proteomes" id="UP001470230"/>
    </source>
</evidence>
<reference evidence="8 9" key="1">
    <citation type="submission" date="2024-04" db="EMBL/GenBank/DDBJ databases">
        <title>Tritrichomonas musculus Genome.</title>
        <authorList>
            <person name="Alves-Ferreira E."/>
            <person name="Grigg M."/>
            <person name="Lorenzi H."/>
            <person name="Galac M."/>
        </authorList>
    </citation>
    <scope>NUCLEOTIDE SEQUENCE [LARGE SCALE GENOMIC DNA]</scope>
    <source>
        <strain evidence="8 9">EAF2021</strain>
    </source>
</reference>
<dbReference type="PRINTS" id="PR00077">
    <property type="entry name" value="GPDHDRGNASE"/>
</dbReference>
<comment type="caution">
    <text evidence="8">The sequence shown here is derived from an EMBL/GenBank/DDBJ whole genome shotgun (WGS) entry which is preliminary data.</text>
</comment>
<organism evidence="8 9">
    <name type="scientific">Tritrichomonas musculus</name>
    <dbReference type="NCBI Taxonomy" id="1915356"/>
    <lineage>
        <taxon>Eukaryota</taxon>
        <taxon>Metamonada</taxon>
        <taxon>Parabasalia</taxon>
        <taxon>Tritrichomonadida</taxon>
        <taxon>Tritrichomonadidae</taxon>
        <taxon>Tritrichomonas</taxon>
    </lineage>
</organism>
<dbReference type="Proteomes" id="UP001470230">
    <property type="component" value="Unassembled WGS sequence"/>
</dbReference>
<evidence type="ECO:0000259" key="7">
    <source>
        <dbReference type="Pfam" id="PF07479"/>
    </source>
</evidence>
<evidence type="ECO:0000256" key="5">
    <source>
        <dbReference type="RuleBase" id="RU361243"/>
    </source>
</evidence>
<dbReference type="Pfam" id="PF07479">
    <property type="entry name" value="NAD_Gly3P_dh_C"/>
    <property type="match status" value="1"/>
</dbReference>
<comment type="similarity">
    <text evidence="1 4">Belongs to the NAD-dependent glycerol-3-phosphate dehydrogenase family.</text>
</comment>
<dbReference type="PIRSF" id="PIRSF000114">
    <property type="entry name" value="Glycerol-3-P_dh"/>
    <property type="match status" value="1"/>
</dbReference>
<evidence type="ECO:0000259" key="6">
    <source>
        <dbReference type="Pfam" id="PF01210"/>
    </source>
</evidence>
<feature type="domain" description="Glycerol-3-phosphate dehydrogenase NAD-dependent N-terminal" evidence="6">
    <location>
        <begin position="3"/>
        <end position="155"/>
    </location>
</feature>
<dbReference type="InterPro" id="IPR006168">
    <property type="entry name" value="G3P_DH_NAD-dep"/>
</dbReference>
<dbReference type="InterPro" id="IPR036291">
    <property type="entry name" value="NAD(P)-bd_dom_sf"/>
</dbReference>
<dbReference type="PROSITE" id="PS00957">
    <property type="entry name" value="NAD_G3PDH"/>
    <property type="match status" value="1"/>
</dbReference>
<dbReference type="InterPro" id="IPR008927">
    <property type="entry name" value="6-PGluconate_DH-like_C_sf"/>
</dbReference>
<comment type="catalytic activity">
    <reaction evidence="3 5">
        <text>sn-glycerol 3-phosphate + NAD(+) = dihydroxyacetone phosphate + NADH + H(+)</text>
        <dbReference type="Rhea" id="RHEA:11092"/>
        <dbReference type="ChEBI" id="CHEBI:15378"/>
        <dbReference type="ChEBI" id="CHEBI:57540"/>
        <dbReference type="ChEBI" id="CHEBI:57597"/>
        <dbReference type="ChEBI" id="CHEBI:57642"/>
        <dbReference type="ChEBI" id="CHEBI:57945"/>
        <dbReference type="EC" id="1.1.1.8"/>
    </reaction>
</comment>
<accession>A0ABR2GPY3</accession>
<gene>
    <name evidence="8" type="ORF">M9Y10_004546</name>
</gene>
<dbReference type="InterPro" id="IPR006109">
    <property type="entry name" value="G3P_DH_NAD-dep_C"/>
</dbReference>
<keyword evidence="9" id="KW-1185">Reference proteome</keyword>